<protein>
    <submittedName>
        <fullName evidence="5">Helix-turn-helix transcriptional regulator</fullName>
    </submittedName>
</protein>
<dbReference type="PROSITE" id="PS52050">
    <property type="entry name" value="WYL"/>
    <property type="match status" value="2"/>
</dbReference>
<keyword evidence="6" id="KW-1185">Reference proteome</keyword>
<evidence type="ECO:0000256" key="1">
    <source>
        <dbReference type="SAM" id="MobiDB-lite"/>
    </source>
</evidence>
<feature type="compositionally biased region" description="Acidic residues" evidence="1">
    <location>
        <begin position="361"/>
        <end position="373"/>
    </location>
</feature>
<dbReference type="InterPro" id="IPR051534">
    <property type="entry name" value="CBASS_pafABC_assoc_protein"/>
</dbReference>
<evidence type="ECO:0000313" key="6">
    <source>
        <dbReference type="Proteomes" id="UP001596122"/>
    </source>
</evidence>
<evidence type="ECO:0000259" key="4">
    <source>
        <dbReference type="Pfam" id="PF25583"/>
    </source>
</evidence>
<gene>
    <name evidence="5" type="ORF">ACFPJ6_02620</name>
</gene>
<name>A0ABW0GID0_9MICO</name>
<evidence type="ECO:0000313" key="5">
    <source>
        <dbReference type="EMBL" id="MFC5379675.1"/>
    </source>
</evidence>
<dbReference type="PANTHER" id="PTHR34580:SF1">
    <property type="entry name" value="PROTEIN PAFC"/>
    <property type="match status" value="1"/>
</dbReference>
<sequence>MSARRTERLLNLVIALRATRRGMRREEIRAAVPQYAGSPSDAAFERMFERDKEDLRELGVPVVTVASDVLVDADDAYRIDAQAWDLAPVSFTAAEVAVLALAARVWQQAALAAPAARALTKLRAVGADDDLAAESAAVRAAAGLVEAGVRAVDRAFDPLHAALRAHRRVRFRYRRPDGAVAARTVDPWRLLLRGGTWYLLGFDHDRAAPRVFRLGRIEGEVTTVRGGPPISPPAPEVVAAAVADTVHVLSPDPVRPDGPRYEALVRVRPGRAGGLRALAERAGAPAGPDGLLRVPWTGWAHEDGPRPPGWLVEAVAACGADATVVAPAPLAEAVAATWQAVLDRHAPAADTEPDADREADHDADDDAHDDADPDTPHGAAADASPTAEASWTPGATDRLSRLLAMVPFVLDRDGIGLAELAAHFEVSEQQVVRDLQLLFVCGTPGHLPDDLIEADWEGGVVRIGNADTLSRPLRLTGEEAVVLLLGLRLLADVPGPHDREALGRATRTLQRLTGDAEPLLEVVADPWGPPAHADTVARALREGRRLRLRYLSAARDELTDREVDPVRVVVDGGRPYLQAWCYRADDVRSFRLDRVVDATVLEEPVRAHPGGDRDGAPSRAWVAEHGRPVRLRLRRGAEWVAEQYPVEVVVRQGQPLVTDVRLQVADTGRVVRLALRLGGALEVLAPRSLRRDVAAAAAAALDAAVTVPAGR</sequence>
<feature type="domain" description="WCX" evidence="4">
    <location>
        <begin position="628"/>
        <end position="701"/>
    </location>
</feature>
<dbReference type="Pfam" id="PF25583">
    <property type="entry name" value="WCX"/>
    <property type="match status" value="2"/>
</dbReference>
<evidence type="ECO:0000259" key="2">
    <source>
        <dbReference type="Pfam" id="PF13280"/>
    </source>
</evidence>
<dbReference type="InterPro" id="IPR043839">
    <property type="entry name" value="PafC_HTH"/>
</dbReference>
<feature type="domain" description="WCX" evidence="4">
    <location>
        <begin position="259"/>
        <end position="342"/>
    </location>
</feature>
<feature type="region of interest" description="Disordered" evidence="1">
    <location>
        <begin position="346"/>
        <end position="393"/>
    </location>
</feature>
<proteinExistence type="predicted"/>
<feature type="domain" description="PafC HTH" evidence="3">
    <location>
        <begin position="397"/>
        <end position="510"/>
    </location>
</feature>
<dbReference type="Proteomes" id="UP001596122">
    <property type="component" value="Unassembled WGS sequence"/>
</dbReference>
<comment type="caution">
    <text evidence="5">The sequence shown here is derived from an EMBL/GenBank/DDBJ whole genome shotgun (WGS) entry which is preliminary data.</text>
</comment>
<dbReference type="PANTHER" id="PTHR34580">
    <property type="match status" value="1"/>
</dbReference>
<dbReference type="EMBL" id="JBHSLD010000004">
    <property type="protein sequence ID" value="MFC5379675.1"/>
    <property type="molecule type" value="Genomic_DNA"/>
</dbReference>
<accession>A0ABW0GID0</accession>
<evidence type="ECO:0000259" key="3">
    <source>
        <dbReference type="Pfam" id="PF19187"/>
    </source>
</evidence>
<organism evidence="5 6">
    <name type="scientific">Aquipuribacter nitratireducens</name>
    <dbReference type="NCBI Taxonomy" id="650104"/>
    <lineage>
        <taxon>Bacteria</taxon>
        <taxon>Bacillati</taxon>
        <taxon>Actinomycetota</taxon>
        <taxon>Actinomycetes</taxon>
        <taxon>Micrococcales</taxon>
        <taxon>Intrasporangiaceae</taxon>
        <taxon>Aquipuribacter</taxon>
    </lineage>
</organism>
<dbReference type="InterPro" id="IPR026881">
    <property type="entry name" value="WYL_dom"/>
</dbReference>
<dbReference type="RefSeq" id="WP_340268905.1">
    <property type="nucleotide sequence ID" value="NZ_JBBEOG010000003.1"/>
</dbReference>
<dbReference type="Pfam" id="PF19187">
    <property type="entry name" value="HTH_PafC"/>
    <property type="match status" value="1"/>
</dbReference>
<feature type="domain" description="WYL" evidence="2">
    <location>
        <begin position="155"/>
        <end position="218"/>
    </location>
</feature>
<reference evidence="6" key="1">
    <citation type="journal article" date="2019" name="Int. J. Syst. Evol. Microbiol.">
        <title>The Global Catalogue of Microorganisms (GCM) 10K type strain sequencing project: providing services to taxonomists for standard genome sequencing and annotation.</title>
        <authorList>
            <consortium name="The Broad Institute Genomics Platform"/>
            <consortium name="The Broad Institute Genome Sequencing Center for Infectious Disease"/>
            <person name="Wu L."/>
            <person name="Ma J."/>
        </authorList>
    </citation>
    <scope>NUCLEOTIDE SEQUENCE [LARGE SCALE GENOMIC DNA]</scope>
    <source>
        <strain evidence="6">CCUG 43114</strain>
    </source>
</reference>
<dbReference type="InterPro" id="IPR057727">
    <property type="entry name" value="WCX_dom"/>
</dbReference>
<feature type="domain" description="WYL" evidence="2">
    <location>
        <begin position="532"/>
        <end position="600"/>
    </location>
</feature>
<feature type="compositionally biased region" description="Low complexity" evidence="1">
    <location>
        <begin position="376"/>
        <end position="389"/>
    </location>
</feature>
<dbReference type="Pfam" id="PF13280">
    <property type="entry name" value="WYL"/>
    <property type="match status" value="2"/>
</dbReference>